<reference evidence="1" key="2">
    <citation type="submission" date="2015-06" db="UniProtKB">
        <authorList>
            <consortium name="EnsemblMetazoa"/>
        </authorList>
    </citation>
    <scope>IDENTIFICATION</scope>
</reference>
<evidence type="ECO:0000313" key="1">
    <source>
        <dbReference type="EnsemblMetazoa" id="tetur01g11510.1"/>
    </source>
</evidence>
<dbReference type="HOGENOM" id="CLU_3336167_0_0_1"/>
<dbReference type="EnsemblMetazoa" id="tetur01g11510.1">
    <property type="protein sequence ID" value="tetur01g11510.1"/>
    <property type="gene ID" value="tetur01g11510"/>
</dbReference>
<name>T1JSR9_TETUR</name>
<dbReference type="Proteomes" id="UP000015104">
    <property type="component" value="Unassembled WGS sequence"/>
</dbReference>
<dbReference type="EMBL" id="CAEY01000467">
    <property type="status" value="NOT_ANNOTATED_CDS"/>
    <property type="molecule type" value="Genomic_DNA"/>
</dbReference>
<proteinExistence type="predicted"/>
<organism evidence="1 2">
    <name type="scientific">Tetranychus urticae</name>
    <name type="common">Two-spotted spider mite</name>
    <dbReference type="NCBI Taxonomy" id="32264"/>
    <lineage>
        <taxon>Eukaryota</taxon>
        <taxon>Metazoa</taxon>
        <taxon>Ecdysozoa</taxon>
        <taxon>Arthropoda</taxon>
        <taxon>Chelicerata</taxon>
        <taxon>Arachnida</taxon>
        <taxon>Acari</taxon>
        <taxon>Acariformes</taxon>
        <taxon>Trombidiformes</taxon>
        <taxon>Prostigmata</taxon>
        <taxon>Eleutherengona</taxon>
        <taxon>Raphignathae</taxon>
        <taxon>Tetranychoidea</taxon>
        <taxon>Tetranychidae</taxon>
        <taxon>Tetranychus</taxon>
    </lineage>
</organism>
<keyword evidence="2" id="KW-1185">Reference proteome</keyword>
<protein>
    <submittedName>
        <fullName evidence="1">Uncharacterized protein</fullName>
    </submittedName>
</protein>
<evidence type="ECO:0000313" key="2">
    <source>
        <dbReference type="Proteomes" id="UP000015104"/>
    </source>
</evidence>
<dbReference type="AlphaFoldDB" id="T1JSR9"/>
<accession>T1JSR9</accession>
<reference evidence="2" key="1">
    <citation type="submission" date="2011-08" db="EMBL/GenBank/DDBJ databases">
        <authorList>
            <person name="Rombauts S."/>
        </authorList>
    </citation>
    <scope>NUCLEOTIDE SEQUENCE</scope>
    <source>
        <strain evidence="2">London</strain>
    </source>
</reference>
<sequence>MLSKQNITYRQLINWKDNHNLVKITADFQIFSNLSKFQ</sequence>